<keyword evidence="1" id="KW-0472">Membrane</keyword>
<feature type="transmembrane region" description="Helical" evidence="1">
    <location>
        <begin position="116"/>
        <end position="134"/>
    </location>
</feature>
<dbReference type="Proteomes" id="UP000199559">
    <property type="component" value="Unassembled WGS sequence"/>
</dbReference>
<protein>
    <recommendedName>
        <fullName evidence="4">Zinc-ribbon domain-containing protein</fullName>
    </recommendedName>
</protein>
<sequence length="168" mass="18424">MEAPKIITSALECNNCDSVIREEDSFCEECGYPIKGTEQDVAKFYAKRVMNKRKNNNAAEKIKSARNTLYVIAGIVLVFGLFLYFQDSDVGALLINVIVGFIYVILGSWSNRKPLVALLLGLLLYLTVIVISAIADPLTLVAGIIWKVLIIVFLAKGIYSASSITKSA</sequence>
<proteinExistence type="predicted"/>
<evidence type="ECO:0000313" key="2">
    <source>
        <dbReference type="EMBL" id="SFI84963.1"/>
    </source>
</evidence>
<feature type="transmembrane region" description="Helical" evidence="1">
    <location>
        <begin position="68"/>
        <end position="85"/>
    </location>
</feature>
<name>A0A1I3LJR8_9FLAO</name>
<dbReference type="EMBL" id="FORM01000002">
    <property type="protein sequence ID" value="SFI84963.1"/>
    <property type="molecule type" value="Genomic_DNA"/>
</dbReference>
<gene>
    <name evidence="2" type="ORF">SAMN05443431_102451</name>
</gene>
<keyword evidence="1" id="KW-1133">Transmembrane helix</keyword>
<evidence type="ECO:0008006" key="4">
    <source>
        <dbReference type="Google" id="ProtNLM"/>
    </source>
</evidence>
<organism evidence="2 3">
    <name type="scientific">Olleya namhaensis</name>
    <dbReference type="NCBI Taxonomy" id="1144750"/>
    <lineage>
        <taxon>Bacteria</taxon>
        <taxon>Pseudomonadati</taxon>
        <taxon>Bacteroidota</taxon>
        <taxon>Flavobacteriia</taxon>
        <taxon>Flavobacteriales</taxon>
        <taxon>Flavobacteriaceae</taxon>
    </lineage>
</organism>
<keyword evidence="1" id="KW-0812">Transmembrane</keyword>
<keyword evidence="3" id="KW-1185">Reference proteome</keyword>
<dbReference type="STRING" id="1144750.SAMN05443431_102451"/>
<evidence type="ECO:0000313" key="3">
    <source>
        <dbReference type="Proteomes" id="UP000199559"/>
    </source>
</evidence>
<feature type="transmembrane region" description="Helical" evidence="1">
    <location>
        <begin position="91"/>
        <end position="109"/>
    </location>
</feature>
<evidence type="ECO:0000256" key="1">
    <source>
        <dbReference type="SAM" id="Phobius"/>
    </source>
</evidence>
<dbReference type="RefSeq" id="WP_090838174.1">
    <property type="nucleotide sequence ID" value="NZ_CANKYB010000006.1"/>
</dbReference>
<accession>A0A1I3LJR8</accession>
<feature type="transmembrane region" description="Helical" evidence="1">
    <location>
        <begin position="140"/>
        <end position="159"/>
    </location>
</feature>
<dbReference type="AlphaFoldDB" id="A0A1I3LJR8"/>
<reference evidence="3" key="1">
    <citation type="submission" date="2016-10" db="EMBL/GenBank/DDBJ databases">
        <authorList>
            <person name="Varghese N."/>
            <person name="Submissions S."/>
        </authorList>
    </citation>
    <scope>NUCLEOTIDE SEQUENCE [LARGE SCALE GENOMIC DNA]</scope>
    <source>
        <strain evidence="3">DSM 28881</strain>
    </source>
</reference>